<feature type="transmembrane region" description="Helical" evidence="1">
    <location>
        <begin position="435"/>
        <end position="453"/>
    </location>
</feature>
<feature type="transmembrane region" description="Helical" evidence="1">
    <location>
        <begin position="116"/>
        <end position="141"/>
    </location>
</feature>
<sequence length="463" mass="50114">MQFLAWFLAFVFVVDTVAAANGLTLSKGPRDTLAIPRWLYLTTGGATIGASALLASFVTDRTFVRNLHSWSRALPTIKQWWRPIMWLGRGLGVGMLILAIYLGFTGPELPTASFTILLAFAGLRAGLPIATYLIGNVWPILNPWRTIATVLPAGFREYPHWLHRWPAVAGLLVLVWVEVIFPVSTVPTVLAMGIVLYSTITIAGAVLFGPPSWFDNADPLSVLFRLYGVVAPIQRHNGALRITLPGSELQNSDVVSDTSDVAFIIALIWELTYSGFITTSAGATTIETLVGIVSFGIVAIETRAIVVYTILFFCGYTVFLGAYWYAGRVSRRSTGTYVTAQTIAFQFAPPLLAIAAGYHLAHYAGLFVSLSPALTMALTAPLSPPANPLVLSVPSWFEGLSIAAVLIGHLLAIWVAHAAAYDVFSSRLVAIRSQYPFVVVMVGYTVISLWILSLPGATPPYLP</sequence>
<name>A0AAW4PEX8_9EURY</name>
<reference evidence="2 3" key="1">
    <citation type="submission" date="2021-06" db="EMBL/GenBank/DDBJ databases">
        <title>Halomicroarcula sp. a new haloarchaeum isolated from saline soil.</title>
        <authorList>
            <person name="Duran-Viseras A."/>
            <person name="Sanchez-Porro C."/>
            <person name="Ventosa A."/>
        </authorList>
    </citation>
    <scope>NUCLEOTIDE SEQUENCE [LARGE SCALE GENOMIC DNA]</scope>
    <source>
        <strain evidence="2 3">F27</strain>
    </source>
</reference>
<feature type="transmembrane region" description="Helical" evidence="1">
    <location>
        <begin position="189"/>
        <end position="208"/>
    </location>
</feature>
<dbReference type="AlphaFoldDB" id="A0AAW4PEX8"/>
<comment type="caution">
    <text evidence="2">The sequence shown here is derived from an EMBL/GenBank/DDBJ whole genome shotgun (WGS) entry which is preliminary data.</text>
</comment>
<dbReference type="EMBL" id="RKLT01000012">
    <property type="protein sequence ID" value="MBX0296916.1"/>
    <property type="molecule type" value="Genomic_DNA"/>
</dbReference>
<evidence type="ECO:0000313" key="3">
    <source>
        <dbReference type="Proteomes" id="UP001430455"/>
    </source>
</evidence>
<feature type="transmembrane region" description="Helical" evidence="1">
    <location>
        <begin position="402"/>
        <end position="423"/>
    </location>
</feature>
<keyword evidence="1" id="KW-1133">Transmembrane helix</keyword>
<organism evidence="2 3">
    <name type="scientific">Haloarcula nitratireducens</name>
    <dbReference type="NCBI Taxonomy" id="2487749"/>
    <lineage>
        <taxon>Archaea</taxon>
        <taxon>Methanobacteriati</taxon>
        <taxon>Methanobacteriota</taxon>
        <taxon>Stenosarchaea group</taxon>
        <taxon>Halobacteria</taxon>
        <taxon>Halobacteriales</taxon>
        <taxon>Haloarculaceae</taxon>
        <taxon>Haloarcula</taxon>
    </lineage>
</organism>
<keyword evidence="1" id="KW-0812">Transmembrane</keyword>
<keyword evidence="3" id="KW-1185">Reference proteome</keyword>
<proteinExistence type="predicted"/>
<feature type="transmembrane region" description="Helical" evidence="1">
    <location>
        <begin position="338"/>
        <end position="356"/>
    </location>
</feature>
<accession>A0AAW4PEX8</accession>
<feature type="transmembrane region" description="Helical" evidence="1">
    <location>
        <begin position="38"/>
        <end position="59"/>
    </location>
</feature>
<feature type="transmembrane region" description="Helical" evidence="1">
    <location>
        <begin position="363"/>
        <end position="382"/>
    </location>
</feature>
<keyword evidence="1" id="KW-0472">Membrane</keyword>
<evidence type="ECO:0000313" key="2">
    <source>
        <dbReference type="EMBL" id="MBX0296916.1"/>
    </source>
</evidence>
<feature type="transmembrane region" description="Helical" evidence="1">
    <location>
        <begin position="80"/>
        <end position="104"/>
    </location>
</feature>
<feature type="transmembrane region" description="Helical" evidence="1">
    <location>
        <begin position="305"/>
        <end position="326"/>
    </location>
</feature>
<dbReference type="Proteomes" id="UP001430455">
    <property type="component" value="Unassembled WGS sequence"/>
</dbReference>
<evidence type="ECO:0000256" key="1">
    <source>
        <dbReference type="SAM" id="Phobius"/>
    </source>
</evidence>
<protein>
    <submittedName>
        <fullName evidence="2">Uncharacterized protein</fullName>
    </submittedName>
</protein>
<feature type="transmembrane region" description="Helical" evidence="1">
    <location>
        <begin position="162"/>
        <end position="183"/>
    </location>
</feature>
<gene>
    <name evidence="2" type="ORF">EGH23_18720</name>
</gene>